<dbReference type="InterPro" id="IPR050778">
    <property type="entry name" value="Cueball_EGF_LRP_Nidogen"/>
</dbReference>
<dbReference type="KEGG" id="cwo:Cwoe_3360"/>
<dbReference type="PANTHER" id="PTHR46513:SF13">
    <property type="entry name" value="EGF-LIKE DOMAIN-CONTAINING PROTEIN"/>
    <property type="match status" value="1"/>
</dbReference>
<feature type="region of interest" description="Disordered" evidence="3">
    <location>
        <begin position="610"/>
        <end position="669"/>
    </location>
</feature>
<evidence type="ECO:0000256" key="2">
    <source>
        <dbReference type="ARBA" id="ARBA00022490"/>
    </source>
</evidence>
<dbReference type="STRING" id="469383.Cwoe_3360"/>
<evidence type="ECO:0000256" key="4">
    <source>
        <dbReference type="SAM" id="SignalP"/>
    </source>
</evidence>
<dbReference type="SUPFAM" id="SSF63825">
    <property type="entry name" value="YWTD domain"/>
    <property type="match status" value="1"/>
</dbReference>
<evidence type="ECO:0000259" key="5">
    <source>
        <dbReference type="Pfam" id="PF15780"/>
    </source>
</evidence>
<evidence type="ECO:0000313" key="6">
    <source>
        <dbReference type="EMBL" id="ADB51778.1"/>
    </source>
</evidence>
<evidence type="ECO:0000256" key="3">
    <source>
        <dbReference type="SAM" id="MobiDB-lite"/>
    </source>
</evidence>
<evidence type="ECO:0000256" key="1">
    <source>
        <dbReference type="ARBA" id="ARBA00004496"/>
    </source>
</evidence>
<dbReference type="GO" id="GO:0005737">
    <property type="term" value="C:cytoplasm"/>
    <property type="evidence" value="ECO:0007669"/>
    <property type="project" value="UniProtKB-SubCell"/>
</dbReference>
<dbReference type="InterPro" id="IPR031549">
    <property type="entry name" value="ASH"/>
</dbReference>
<dbReference type="Proteomes" id="UP000008229">
    <property type="component" value="Chromosome"/>
</dbReference>
<dbReference type="GO" id="GO:0060070">
    <property type="term" value="P:canonical Wnt signaling pathway"/>
    <property type="evidence" value="ECO:0007669"/>
    <property type="project" value="TreeGrafter"/>
</dbReference>
<sequence length="772" mass="78381" precursor="true">MPTHSRRLPRLRALVASALAALLLAAADAGAEIYWVNTTSDSIARATNAGGAIQRDFIRGDYSVGRGVAVDRQHLYWSLSSGRVARSNLDGSDVDEGFLILPYFGVSAIAVDDTHIYWAAADHARIGRARLDGSDREPNFIVTPSGGVADGVVVDGEHVYWSDRQLGTIGRARLDGSDVQPQLVSGLDQPRQMAIADGWLYWAETGTVRAIGRARVDGSSADGEWLLTGGTPFGVAVAGGFLFWSQPQQERIGRVELATGTRTTNFISGGNIYPEGMIVTAPGFAISAASLVFGNANVGAMATRTVTVTNDASGPTARPLLFGADAVTLSGGGADQFSLAADGCSGRTVEPGASCEVTIRFAPTTTGAKSATVRLASDAIGGPRSVALSGHATQPAAALAPLAGDFGDVRTGTTSATQSFTVTNTASGADAGALTFPSGAATLSGPDAGQFAISADGCSGTTISPAAACSVTVAFAPTTTGAKSATLAVADDAPGGPRTVALAGAGVAPLLTLGPLAHDFGTVVVGARGAAVSLTVENEGSAPALLPVDAVTLDGDGFETTVDDCSDATLAVGESCAVAVVFAPAAAGLAAATLSIASDAGAPLTAALSGIGQQPVRPDPDPDPRPDPDPQPRPDPDPDPRPQPQPGGDRPAPDPRPAPRSASRARLTTTLDGRSWAVVAADGTIRIRCTLRGAGLRRCAVAVSGANGRGTLGRGSARGGTATVTVRLDRRVRARLRAAVGGLRARVTVTATARDGRTFVRRHRVMLRSATR</sequence>
<dbReference type="SMART" id="SM00135">
    <property type="entry name" value="LY"/>
    <property type="match status" value="5"/>
</dbReference>
<keyword evidence="6" id="KW-0675">Receptor</keyword>
<dbReference type="NCBIfam" id="NF012200">
    <property type="entry name" value="choice_anch_D"/>
    <property type="match status" value="3"/>
</dbReference>
<dbReference type="eggNOG" id="COG2132">
    <property type="taxonomic scope" value="Bacteria"/>
</dbReference>
<feature type="domain" description="Abnormal spindle-like microcephaly-associated protein ASH" evidence="5">
    <location>
        <begin position="286"/>
        <end position="381"/>
    </location>
</feature>
<comment type="subcellular location">
    <subcellularLocation>
        <location evidence="1">Cytoplasm</location>
    </subcellularLocation>
</comment>
<name>D3FF61_CONWI</name>
<dbReference type="eggNOG" id="COG3386">
    <property type="taxonomic scope" value="Bacteria"/>
</dbReference>
<evidence type="ECO:0000313" key="7">
    <source>
        <dbReference type="Proteomes" id="UP000008229"/>
    </source>
</evidence>
<keyword evidence="7" id="KW-1185">Reference proteome</keyword>
<dbReference type="GO" id="GO:0017147">
    <property type="term" value="F:Wnt-protein binding"/>
    <property type="evidence" value="ECO:0007669"/>
    <property type="project" value="TreeGrafter"/>
</dbReference>
<dbReference type="PANTHER" id="PTHR46513">
    <property type="entry name" value="VITELLOGENIN RECEPTOR-LIKE PROTEIN-RELATED-RELATED"/>
    <property type="match status" value="1"/>
</dbReference>
<keyword evidence="6" id="KW-0449">Lipoprotein</keyword>
<feature type="signal peptide" evidence="4">
    <location>
        <begin position="1"/>
        <end position="31"/>
    </location>
</feature>
<dbReference type="InterPro" id="IPR013783">
    <property type="entry name" value="Ig-like_fold"/>
</dbReference>
<protein>
    <submittedName>
        <fullName evidence="6">Low-density lipoprotein receptor YWTD repeat protein</fullName>
    </submittedName>
</protein>
<feature type="chain" id="PRO_5003044403" evidence="4">
    <location>
        <begin position="32"/>
        <end position="772"/>
    </location>
</feature>
<dbReference type="GO" id="GO:0005975">
    <property type="term" value="P:carbohydrate metabolic process"/>
    <property type="evidence" value="ECO:0007669"/>
    <property type="project" value="UniProtKB-ARBA"/>
</dbReference>
<dbReference type="InterPro" id="IPR011042">
    <property type="entry name" value="6-blade_b-propeller_TolB-like"/>
</dbReference>
<dbReference type="RefSeq" id="WP_012934829.1">
    <property type="nucleotide sequence ID" value="NC_013739.1"/>
</dbReference>
<dbReference type="PROSITE" id="PS51120">
    <property type="entry name" value="LDLRB"/>
    <property type="match status" value="1"/>
</dbReference>
<reference evidence="7" key="2">
    <citation type="submission" date="2010-01" db="EMBL/GenBank/DDBJ databases">
        <title>The complete genome of Conexibacter woesei DSM 14684.</title>
        <authorList>
            <consortium name="US DOE Joint Genome Institute (JGI-PGF)"/>
            <person name="Lucas S."/>
            <person name="Copeland A."/>
            <person name="Lapidus A."/>
            <person name="Glavina del Rio T."/>
            <person name="Dalin E."/>
            <person name="Tice H."/>
            <person name="Bruce D."/>
            <person name="Goodwin L."/>
            <person name="Pitluck S."/>
            <person name="Kyrpides N."/>
            <person name="Mavromatis K."/>
            <person name="Ivanova N."/>
            <person name="Mikhailova N."/>
            <person name="Chertkov O."/>
            <person name="Brettin T."/>
            <person name="Detter J.C."/>
            <person name="Han C."/>
            <person name="Larimer F."/>
            <person name="Land M."/>
            <person name="Hauser L."/>
            <person name="Markowitz V."/>
            <person name="Cheng J.-F."/>
            <person name="Hugenholtz P."/>
            <person name="Woyke T."/>
            <person name="Wu D."/>
            <person name="Pukall R."/>
            <person name="Steenblock K."/>
            <person name="Schneider S."/>
            <person name="Klenk H.-P."/>
            <person name="Eisen J.A."/>
        </authorList>
    </citation>
    <scope>NUCLEOTIDE SEQUENCE [LARGE SCALE GENOMIC DNA]</scope>
    <source>
        <strain evidence="7">DSM 14684 / CIP 108061 / JCM 11494 / NBRC 100937 / ID131577</strain>
    </source>
</reference>
<keyword evidence="2" id="KW-0963">Cytoplasm</keyword>
<accession>D3FF61</accession>
<dbReference type="GO" id="GO:0005886">
    <property type="term" value="C:plasma membrane"/>
    <property type="evidence" value="ECO:0007669"/>
    <property type="project" value="TreeGrafter"/>
</dbReference>
<reference evidence="6 7" key="1">
    <citation type="journal article" date="2010" name="Stand. Genomic Sci.">
        <title>Complete genome sequence of Conexibacter woesei type strain (ID131577).</title>
        <authorList>
            <person name="Pukall R."/>
            <person name="Lapidus A."/>
            <person name="Glavina Del Rio T."/>
            <person name="Copeland A."/>
            <person name="Tice H."/>
            <person name="Cheng J.-F."/>
            <person name="Lucas S."/>
            <person name="Chen F."/>
            <person name="Nolan M."/>
            <person name="Bruce D."/>
            <person name="Goodwin L."/>
            <person name="Pitluck S."/>
            <person name="Mavromatis K."/>
            <person name="Ivanova N."/>
            <person name="Ovchinnikova G."/>
            <person name="Pati A."/>
            <person name="Chen A."/>
            <person name="Palaniappan K."/>
            <person name="Land M."/>
            <person name="Hauser L."/>
            <person name="Chang Y.-J."/>
            <person name="Jeffries C.D."/>
            <person name="Chain P."/>
            <person name="Meincke L."/>
            <person name="Sims D."/>
            <person name="Brettin T."/>
            <person name="Detter J.C."/>
            <person name="Rohde M."/>
            <person name="Goeker M."/>
            <person name="Bristow J."/>
            <person name="Eisen J.A."/>
            <person name="Markowitz V."/>
            <person name="Kyrpides N.C."/>
            <person name="Klenk H.-P."/>
            <person name="Hugenholtz P."/>
        </authorList>
    </citation>
    <scope>NUCLEOTIDE SEQUENCE [LARGE SCALE GENOMIC DNA]</scope>
    <source>
        <strain evidence="7">DSM 14684 / CIP 108061 / JCM 11494 / NBRC 100937 / ID131577</strain>
    </source>
</reference>
<dbReference type="Gene3D" id="2.120.10.30">
    <property type="entry name" value="TolB, C-terminal domain"/>
    <property type="match status" value="2"/>
</dbReference>
<dbReference type="GO" id="GO:0042813">
    <property type="term" value="F:Wnt receptor activity"/>
    <property type="evidence" value="ECO:0007669"/>
    <property type="project" value="TreeGrafter"/>
</dbReference>
<dbReference type="Gene3D" id="2.60.40.10">
    <property type="entry name" value="Immunoglobulins"/>
    <property type="match status" value="3"/>
</dbReference>
<dbReference type="OrthoDB" id="5240813at2"/>
<dbReference type="InterPro" id="IPR000033">
    <property type="entry name" value="LDLR_classB_rpt"/>
</dbReference>
<dbReference type="HOGENOM" id="CLU_361980_0_0_11"/>
<gene>
    <name evidence="6" type="ordered locus">Cwoe_3360</name>
</gene>
<feature type="compositionally biased region" description="Basic and acidic residues" evidence="3">
    <location>
        <begin position="618"/>
        <end position="640"/>
    </location>
</feature>
<organism evidence="6 7">
    <name type="scientific">Conexibacter woesei (strain DSM 14684 / CCUG 47730 / CIP 108061 / JCM 11494 / NBRC 100937 / ID131577)</name>
    <dbReference type="NCBI Taxonomy" id="469383"/>
    <lineage>
        <taxon>Bacteria</taxon>
        <taxon>Bacillati</taxon>
        <taxon>Actinomycetota</taxon>
        <taxon>Thermoleophilia</taxon>
        <taxon>Solirubrobacterales</taxon>
        <taxon>Conexibacteraceae</taxon>
        <taxon>Conexibacter</taxon>
    </lineage>
</organism>
<dbReference type="AlphaFoldDB" id="D3FF61"/>
<proteinExistence type="predicted"/>
<dbReference type="Pfam" id="PF15780">
    <property type="entry name" value="ASH"/>
    <property type="match status" value="1"/>
</dbReference>
<keyword evidence="4" id="KW-0732">Signal</keyword>
<dbReference type="EMBL" id="CP001854">
    <property type="protein sequence ID" value="ADB51778.1"/>
    <property type="molecule type" value="Genomic_DNA"/>
</dbReference>